<dbReference type="GO" id="GO:0009055">
    <property type="term" value="F:electron transfer activity"/>
    <property type="evidence" value="ECO:0007669"/>
    <property type="project" value="TreeGrafter"/>
</dbReference>
<proteinExistence type="predicted"/>
<dbReference type="PANTHER" id="PTHR34386:SF1">
    <property type="entry name" value="GLUTAREDOXIN-LIKE PROTEIN NRDH"/>
    <property type="match status" value="1"/>
</dbReference>
<reference evidence="2 3" key="1">
    <citation type="journal article" date="2016" name="Nat. Commun.">
        <title>Thousands of microbial genomes shed light on interconnected biogeochemical processes in an aquifer system.</title>
        <authorList>
            <person name="Anantharaman K."/>
            <person name="Brown C.T."/>
            <person name="Hug L.A."/>
            <person name="Sharon I."/>
            <person name="Castelle C.J."/>
            <person name="Probst A.J."/>
            <person name="Thomas B.C."/>
            <person name="Singh A."/>
            <person name="Wilkins M.J."/>
            <person name="Karaoz U."/>
            <person name="Brodie E.L."/>
            <person name="Williams K.H."/>
            <person name="Hubbard S.S."/>
            <person name="Banfield J.F."/>
        </authorList>
    </citation>
    <scope>NUCLEOTIDE SEQUENCE [LARGE SCALE GENOMIC DNA]</scope>
</reference>
<dbReference type="AlphaFoldDB" id="A0A1G2F505"/>
<dbReference type="NCBIfam" id="TIGR02196">
    <property type="entry name" value="GlrX_YruB"/>
    <property type="match status" value="1"/>
</dbReference>
<dbReference type="SUPFAM" id="SSF52833">
    <property type="entry name" value="Thioredoxin-like"/>
    <property type="match status" value="1"/>
</dbReference>
<dbReference type="Pfam" id="PF00462">
    <property type="entry name" value="Glutaredoxin"/>
    <property type="match status" value="1"/>
</dbReference>
<dbReference type="InterPro" id="IPR051548">
    <property type="entry name" value="Grx-like_ET"/>
</dbReference>
<name>A0A1G2F505_9BACT</name>
<evidence type="ECO:0000313" key="2">
    <source>
        <dbReference type="EMBL" id="OGZ33017.1"/>
    </source>
</evidence>
<sequence length="77" mass="8869">MMVKVYSTPTCPYCVTLKNFLKERNIQFEDIDVSQNEIAQKEMIEKSGQYGVPVVDIDGEIIIGFDQDKIKKLLKIE</sequence>
<organism evidence="2 3">
    <name type="scientific">Candidatus Portnoybacteria bacterium RBG_13_40_8</name>
    <dbReference type="NCBI Taxonomy" id="1801990"/>
    <lineage>
        <taxon>Bacteria</taxon>
        <taxon>Candidatus Portnoyibacteriota</taxon>
    </lineage>
</organism>
<dbReference type="Gene3D" id="3.40.30.10">
    <property type="entry name" value="Glutaredoxin"/>
    <property type="match status" value="1"/>
</dbReference>
<comment type="caution">
    <text evidence="2">The sequence shown here is derived from an EMBL/GenBank/DDBJ whole genome shotgun (WGS) entry which is preliminary data.</text>
</comment>
<dbReference type="PROSITE" id="PS51354">
    <property type="entry name" value="GLUTAREDOXIN_2"/>
    <property type="match status" value="1"/>
</dbReference>
<gene>
    <name evidence="2" type="ORF">A2V69_00170</name>
</gene>
<evidence type="ECO:0000313" key="3">
    <source>
        <dbReference type="Proteomes" id="UP000177810"/>
    </source>
</evidence>
<feature type="domain" description="Glutaredoxin" evidence="1">
    <location>
        <begin position="3"/>
        <end position="62"/>
    </location>
</feature>
<protein>
    <submittedName>
        <fullName evidence="2">NrdH-redoxin</fullName>
    </submittedName>
</protein>
<dbReference type="InterPro" id="IPR011911">
    <property type="entry name" value="GlrX_YruB"/>
</dbReference>
<dbReference type="GO" id="GO:0045454">
    <property type="term" value="P:cell redox homeostasis"/>
    <property type="evidence" value="ECO:0007669"/>
    <property type="project" value="TreeGrafter"/>
</dbReference>
<accession>A0A1G2F505</accession>
<dbReference type="PANTHER" id="PTHR34386">
    <property type="entry name" value="GLUTAREDOXIN"/>
    <property type="match status" value="1"/>
</dbReference>
<dbReference type="STRING" id="1801990.A2V69_00170"/>
<dbReference type="InterPro" id="IPR036249">
    <property type="entry name" value="Thioredoxin-like_sf"/>
</dbReference>
<evidence type="ECO:0000259" key="1">
    <source>
        <dbReference type="Pfam" id="PF00462"/>
    </source>
</evidence>
<dbReference type="InterPro" id="IPR002109">
    <property type="entry name" value="Glutaredoxin"/>
</dbReference>
<dbReference type="Proteomes" id="UP000177810">
    <property type="component" value="Unassembled WGS sequence"/>
</dbReference>
<dbReference type="CDD" id="cd02976">
    <property type="entry name" value="NrdH"/>
    <property type="match status" value="1"/>
</dbReference>
<dbReference type="EMBL" id="MHMT01000007">
    <property type="protein sequence ID" value="OGZ33017.1"/>
    <property type="molecule type" value="Genomic_DNA"/>
</dbReference>